<dbReference type="PANTHER" id="PTHR44591:SF3">
    <property type="entry name" value="RESPONSE REGULATORY DOMAIN-CONTAINING PROTEIN"/>
    <property type="match status" value="1"/>
</dbReference>
<dbReference type="AlphaFoldDB" id="A0A9D7K3Z2"/>
<dbReference type="InterPro" id="IPR050595">
    <property type="entry name" value="Bact_response_regulator"/>
</dbReference>
<feature type="domain" description="Response regulatory" evidence="3">
    <location>
        <begin position="9"/>
        <end position="126"/>
    </location>
</feature>
<accession>A0A9D7K3Z2</accession>
<organism evidence="4 5">
    <name type="scientific">Candidatus Proximibacter danicus</name>
    <dbReference type="NCBI Taxonomy" id="2954365"/>
    <lineage>
        <taxon>Bacteria</taxon>
        <taxon>Pseudomonadati</taxon>
        <taxon>Pseudomonadota</taxon>
        <taxon>Betaproteobacteria</taxon>
        <taxon>Candidatus Proximibacter</taxon>
    </lineage>
</organism>
<dbReference type="EMBL" id="JADJUC010000007">
    <property type="protein sequence ID" value="MBK8524242.1"/>
    <property type="molecule type" value="Genomic_DNA"/>
</dbReference>
<feature type="domain" description="Response regulatory" evidence="3">
    <location>
        <begin position="145"/>
        <end position="262"/>
    </location>
</feature>
<dbReference type="PROSITE" id="PS50110">
    <property type="entry name" value="RESPONSE_REGULATORY"/>
    <property type="match status" value="2"/>
</dbReference>
<dbReference type="InterPro" id="IPR001789">
    <property type="entry name" value="Sig_transdc_resp-reg_receiver"/>
</dbReference>
<dbReference type="GO" id="GO:0000160">
    <property type="term" value="P:phosphorelay signal transduction system"/>
    <property type="evidence" value="ECO:0007669"/>
    <property type="project" value="InterPro"/>
</dbReference>
<dbReference type="InterPro" id="IPR011006">
    <property type="entry name" value="CheY-like_superfamily"/>
</dbReference>
<dbReference type="Gene3D" id="3.40.50.2300">
    <property type="match status" value="2"/>
</dbReference>
<name>A0A9D7K3Z2_9PROT</name>
<dbReference type="Proteomes" id="UP000886689">
    <property type="component" value="Unassembled WGS sequence"/>
</dbReference>
<evidence type="ECO:0000256" key="1">
    <source>
        <dbReference type="ARBA" id="ARBA00022553"/>
    </source>
</evidence>
<dbReference type="SMART" id="SM00448">
    <property type="entry name" value="REC"/>
    <property type="match status" value="2"/>
</dbReference>
<comment type="caution">
    <text evidence="4">The sequence shown here is derived from an EMBL/GenBank/DDBJ whole genome shotgun (WGS) entry which is preliminary data.</text>
</comment>
<gene>
    <name evidence="4" type="ORF">IPL58_08990</name>
</gene>
<evidence type="ECO:0000313" key="5">
    <source>
        <dbReference type="Proteomes" id="UP000886689"/>
    </source>
</evidence>
<evidence type="ECO:0000256" key="2">
    <source>
        <dbReference type="PROSITE-ProRule" id="PRU00169"/>
    </source>
</evidence>
<evidence type="ECO:0000259" key="3">
    <source>
        <dbReference type="PROSITE" id="PS50110"/>
    </source>
</evidence>
<reference evidence="4" key="1">
    <citation type="submission" date="2020-10" db="EMBL/GenBank/DDBJ databases">
        <title>Connecting structure to function with the recovery of over 1000 high-quality activated sludge metagenome-assembled genomes encoding full-length rRNA genes using long-read sequencing.</title>
        <authorList>
            <person name="Singleton C.M."/>
            <person name="Petriglieri F."/>
            <person name="Kristensen J.M."/>
            <person name="Kirkegaard R.H."/>
            <person name="Michaelsen T.Y."/>
            <person name="Andersen M.H."/>
            <person name="Karst S.M."/>
            <person name="Dueholm M.S."/>
            <person name="Nielsen P.H."/>
            <person name="Albertsen M."/>
        </authorList>
    </citation>
    <scope>NUCLEOTIDE SEQUENCE</scope>
    <source>
        <strain evidence="4">Hirt_18-Q3-R61-65_BATAC.395</strain>
    </source>
</reference>
<feature type="modified residue" description="4-aspartylphosphate" evidence="2">
    <location>
        <position position="195"/>
    </location>
</feature>
<protein>
    <submittedName>
        <fullName evidence="4">Response regulator</fullName>
    </submittedName>
</protein>
<dbReference type="PANTHER" id="PTHR44591">
    <property type="entry name" value="STRESS RESPONSE REGULATOR PROTEIN 1"/>
    <property type="match status" value="1"/>
</dbReference>
<evidence type="ECO:0000313" key="4">
    <source>
        <dbReference type="EMBL" id="MBK8524242.1"/>
    </source>
</evidence>
<comment type="caution">
    <text evidence="2">Lacks conserved residue(s) required for the propagation of feature annotation.</text>
</comment>
<sequence>MYNAFQDLNILLVEPSAVQARIIRDLLSGLDVTRVDVVGSGEAALARMRGEPPALTISALYLPDMSGVDLVSAMRADDSLASLPFVLVSSETRPQVLDPIRQSGACAILPKPFVISQLAAALRAVLDYLNPSAMLDVPVDLEQLRVLLVDDSPNARRFIRHVLGNLGIEEFLEAANGIEALEILGDTMVDLVITDYNMPEMDGRVLVEHIRQQSWQSSVPILMVTSESNMSRLAAVEQAGVSAICDKPFEPSMIKGLIEQAMRSREA</sequence>
<proteinExistence type="predicted"/>
<dbReference type="SUPFAM" id="SSF52172">
    <property type="entry name" value="CheY-like"/>
    <property type="match status" value="2"/>
</dbReference>
<keyword evidence="1 2" id="KW-0597">Phosphoprotein</keyword>
<dbReference type="Pfam" id="PF00072">
    <property type="entry name" value="Response_reg"/>
    <property type="match status" value="2"/>
</dbReference>